<gene>
    <name evidence="1" type="ORF">BpHYR1_054434</name>
</gene>
<protein>
    <submittedName>
        <fullName evidence="1">Uncharacterized protein</fullName>
    </submittedName>
</protein>
<dbReference type="Proteomes" id="UP000276133">
    <property type="component" value="Unassembled WGS sequence"/>
</dbReference>
<dbReference type="EMBL" id="REGN01001292">
    <property type="protein sequence ID" value="RNA35722.1"/>
    <property type="molecule type" value="Genomic_DNA"/>
</dbReference>
<keyword evidence="2" id="KW-1185">Reference proteome</keyword>
<evidence type="ECO:0000313" key="2">
    <source>
        <dbReference type="Proteomes" id="UP000276133"/>
    </source>
</evidence>
<evidence type="ECO:0000313" key="1">
    <source>
        <dbReference type="EMBL" id="RNA35722.1"/>
    </source>
</evidence>
<dbReference type="OrthoDB" id="8039770at2759"/>
<dbReference type="AlphaFoldDB" id="A0A3M7SJ42"/>
<organism evidence="1 2">
    <name type="scientific">Brachionus plicatilis</name>
    <name type="common">Marine rotifer</name>
    <name type="synonym">Brachionus muelleri</name>
    <dbReference type="NCBI Taxonomy" id="10195"/>
    <lineage>
        <taxon>Eukaryota</taxon>
        <taxon>Metazoa</taxon>
        <taxon>Spiralia</taxon>
        <taxon>Gnathifera</taxon>
        <taxon>Rotifera</taxon>
        <taxon>Eurotatoria</taxon>
        <taxon>Monogononta</taxon>
        <taxon>Pseudotrocha</taxon>
        <taxon>Ploima</taxon>
        <taxon>Brachionidae</taxon>
        <taxon>Brachionus</taxon>
    </lineage>
</organism>
<proteinExistence type="predicted"/>
<comment type="caution">
    <text evidence="1">The sequence shown here is derived from an EMBL/GenBank/DDBJ whole genome shotgun (WGS) entry which is preliminary data.</text>
</comment>
<name>A0A3M7SJ42_BRAPC</name>
<reference evidence="1 2" key="1">
    <citation type="journal article" date="2018" name="Sci. Rep.">
        <title>Genomic signatures of local adaptation to the degree of environmental predictability in rotifers.</title>
        <authorList>
            <person name="Franch-Gras L."/>
            <person name="Hahn C."/>
            <person name="Garcia-Roger E.M."/>
            <person name="Carmona M.J."/>
            <person name="Serra M."/>
            <person name="Gomez A."/>
        </authorList>
    </citation>
    <scope>NUCLEOTIDE SEQUENCE [LARGE SCALE GENOMIC DNA]</scope>
    <source>
        <strain evidence="1">HYR1</strain>
    </source>
</reference>
<sequence>MDRQNSVQGLLQPLLYHHFHTFVVQELDKQVEEGKLEKVDSKMGSTPWISNPVLVPIGVKKHDNNPPDLFDIRHVTPGQ</sequence>
<accession>A0A3M7SJ42</accession>